<evidence type="ECO:0000256" key="8">
    <source>
        <dbReference type="SAM" id="MobiDB-lite"/>
    </source>
</evidence>
<dbReference type="EC" id="2.3.1.225" evidence="7"/>
<dbReference type="OrthoDB" id="4096362at2759"/>
<dbReference type="PROSITE" id="PS50216">
    <property type="entry name" value="DHHC"/>
    <property type="match status" value="1"/>
</dbReference>
<accession>A0A1D1UH64</accession>
<keyword evidence="2 7" id="KW-0812">Transmembrane</keyword>
<dbReference type="Proteomes" id="UP000186922">
    <property type="component" value="Unassembled WGS sequence"/>
</dbReference>
<keyword evidence="3 7" id="KW-1133">Transmembrane helix</keyword>
<dbReference type="GO" id="GO:0019706">
    <property type="term" value="F:protein-cysteine S-palmitoyltransferase activity"/>
    <property type="evidence" value="ECO:0007669"/>
    <property type="project" value="UniProtKB-EC"/>
</dbReference>
<feature type="transmembrane region" description="Helical" evidence="7">
    <location>
        <begin position="189"/>
        <end position="211"/>
    </location>
</feature>
<dbReference type="InterPro" id="IPR001594">
    <property type="entry name" value="Palmitoyltrfase_DHHC"/>
</dbReference>
<dbReference type="PANTHER" id="PTHR12349">
    <property type="entry name" value="ANKYRIN REPEAT AND LEM DOMAIN-CONTAINING PROTEIN 2"/>
    <property type="match status" value="1"/>
</dbReference>
<feature type="transmembrane region" description="Helical" evidence="7">
    <location>
        <begin position="52"/>
        <end position="73"/>
    </location>
</feature>
<comment type="caution">
    <text evidence="10">The sequence shown here is derived from an EMBL/GenBank/DDBJ whole genome shotgun (WGS) entry which is preliminary data.</text>
</comment>
<feature type="region of interest" description="Disordered" evidence="8">
    <location>
        <begin position="471"/>
        <end position="525"/>
    </location>
</feature>
<dbReference type="EMBL" id="BDGG01000001">
    <property type="protein sequence ID" value="GAU89069.1"/>
    <property type="molecule type" value="Genomic_DNA"/>
</dbReference>
<feature type="compositionally biased region" description="Polar residues" evidence="8">
    <location>
        <begin position="474"/>
        <end position="484"/>
    </location>
</feature>
<dbReference type="Pfam" id="PF01529">
    <property type="entry name" value="DHHC"/>
    <property type="match status" value="1"/>
</dbReference>
<keyword evidence="4 7" id="KW-0472">Membrane</keyword>
<evidence type="ECO:0000256" key="3">
    <source>
        <dbReference type="ARBA" id="ARBA00022989"/>
    </source>
</evidence>
<dbReference type="GO" id="GO:0016020">
    <property type="term" value="C:membrane"/>
    <property type="evidence" value="ECO:0007669"/>
    <property type="project" value="UniProtKB-SubCell"/>
</dbReference>
<name>A0A1D1UH64_RAMVA</name>
<feature type="region of interest" description="Disordered" evidence="8">
    <location>
        <begin position="307"/>
        <end position="333"/>
    </location>
</feature>
<comment type="similarity">
    <text evidence="5">Belongs to the DHHC palmitoyltransferase family. ERF2/ZDHHC9 subfamily.</text>
</comment>
<feature type="transmembrane region" description="Helical" evidence="7">
    <location>
        <begin position="153"/>
        <end position="177"/>
    </location>
</feature>
<feature type="compositionally biased region" description="Polar residues" evidence="8">
    <location>
        <begin position="417"/>
        <end position="438"/>
    </location>
</feature>
<evidence type="ECO:0000256" key="4">
    <source>
        <dbReference type="ARBA" id="ARBA00023136"/>
    </source>
</evidence>
<gene>
    <name evidence="10" type="primary">RvY_01664-1</name>
    <name evidence="10" type="synonym">RvY_01664.1</name>
    <name evidence="10" type="ORF">RvY_01664</name>
</gene>
<evidence type="ECO:0000256" key="6">
    <source>
        <dbReference type="ARBA" id="ARBA00047790"/>
    </source>
</evidence>
<feature type="compositionally biased region" description="Polar residues" evidence="8">
    <location>
        <begin position="497"/>
        <end position="512"/>
    </location>
</feature>
<dbReference type="PANTHER" id="PTHR12349:SF2">
    <property type="entry name" value="PALMITOYLTRANSFERASE ZDHHC8"/>
    <property type="match status" value="1"/>
</dbReference>
<proteinExistence type="inferred from homology"/>
<evidence type="ECO:0000256" key="1">
    <source>
        <dbReference type="ARBA" id="ARBA00004141"/>
    </source>
</evidence>
<comment type="catalytic activity">
    <reaction evidence="6">
        <text>L-cysteinyl-[protein] + hexadecanoyl-CoA = S-hexadecanoyl-L-cysteinyl-[protein] + CoA</text>
        <dbReference type="Rhea" id="RHEA:36683"/>
        <dbReference type="Rhea" id="RHEA-COMP:10131"/>
        <dbReference type="Rhea" id="RHEA-COMP:11032"/>
        <dbReference type="ChEBI" id="CHEBI:29950"/>
        <dbReference type="ChEBI" id="CHEBI:57287"/>
        <dbReference type="ChEBI" id="CHEBI:57379"/>
        <dbReference type="ChEBI" id="CHEBI:74151"/>
        <dbReference type="EC" id="2.3.1.225"/>
    </reaction>
    <physiologicalReaction direction="left-to-right" evidence="6">
        <dbReference type="Rhea" id="RHEA:36684"/>
    </physiologicalReaction>
</comment>
<dbReference type="AlphaFoldDB" id="A0A1D1UH64"/>
<comment type="domain">
    <text evidence="7">The DHHC domain is required for palmitoyltransferase activity.</text>
</comment>
<evidence type="ECO:0000256" key="2">
    <source>
        <dbReference type="ARBA" id="ARBA00022692"/>
    </source>
</evidence>
<protein>
    <recommendedName>
        <fullName evidence="7">Palmitoyltransferase</fullName>
        <ecNumber evidence="7">2.3.1.225</ecNumber>
    </recommendedName>
</protein>
<sequence>MGRWRSSEFDRSSTCEMSQLLPTFAAWILILGLSAVYFVFPGYQLALQYHFAIPLVSAILLLAAIANLAAATFMNPGFLPRATADEPIPAEVPATYRLVVVNGIQVKLKYCVSCNFYRPPRVSHCSTCNRCLEIFDHHCPWVANCIGRRNYRYFFIFLNVLTLHIAVVIAACLFWILTHTESLLTTNGAVTLALVVVVGLLALPVGGLTFFHMSLVARGMTTNEQVTGKFRNADNPFDEGCCYNCCLALCGPLYPNALYTKVDDKEALRKPLVQGDGSKRADAGLFSPSSSPTATFTHTATFSRVSKEHNSLSSIESTEEPTLPPSTSLLAGTPRSGIRRVHQLPGVPASPIYNQRNLMQQVDHAAVTAPLLTKQQPPPPPPLSAPVPYPTFQPGRLPASPRFTVTRKSGSPEYDNIPSSTSRQSALQVKSPSQNEASTVPVVTFKNVGTRRGPEVTNNYPRSVVVDERPRLSSPANVNNSFPVNVQRGATRDNAKPPSSLSNSGAATTESYGSLLKKSIESQRQ</sequence>
<evidence type="ECO:0000313" key="11">
    <source>
        <dbReference type="Proteomes" id="UP000186922"/>
    </source>
</evidence>
<evidence type="ECO:0000259" key="9">
    <source>
        <dbReference type="Pfam" id="PF01529"/>
    </source>
</evidence>
<evidence type="ECO:0000256" key="7">
    <source>
        <dbReference type="RuleBase" id="RU079119"/>
    </source>
</evidence>
<feature type="region of interest" description="Disordered" evidence="8">
    <location>
        <begin position="393"/>
        <end position="438"/>
    </location>
</feature>
<dbReference type="STRING" id="947166.A0A1D1UH64"/>
<feature type="region of interest" description="Disordered" evidence="8">
    <location>
        <begin position="273"/>
        <end position="292"/>
    </location>
</feature>
<evidence type="ECO:0000256" key="5">
    <source>
        <dbReference type="ARBA" id="ARBA00023463"/>
    </source>
</evidence>
<keyword evidence="7" id="KW-0808">Transferase</keyword>
<reference evidence="10 11" key="1">
    <citation type="journal article" date="2016" name="Nat. Commun.">
        <title>Extremotolerant tardigrade genome and improved radiotolerance of human cultured cells by tardigrade-unique protein.</title>
        <authorList>
            <person name="Hashimoto T."/>
            <person name="Horikawa D.D."/>
            <person name="Saito Y."/>
            <person name="Kuwahara H."/>
            <person name="Kozuka-Hata H."/>
            <person name="Shin-I T."/>
            <person name="Minakuchi Y."/>
            <person name="Ohishi K."/>
            <person name="Motoyama A."/>
            <person name="Aizu T."/>
            <person name="Enomoto A."/>
            <person name="Kondo K."/>
            <person name="Tanaka S."/>
            <person name="Hara Y."/>
            <person name="Koshikawa S."/>
            <person name="Sagara H."/>
            <person name="Miura T."/>
            <person name="Yokobori S."/>
            <person name="Miyagawa K."/>
            <person name="Suzuki Y."/>
            <person name="Kubo T."/>
            <person name="Oyama M."/>
            <person name="Kohara Y."/>
            <person name="Fujiyama A."/>
            <person name="Arakawa K."/>
            <person name="Katayama T."/>
            <person name="Toyoda A."/>
            <person name="Kunieda T."/>
        </authorList>
    </citation>
    <scope>NUCLEOTIDE SEQUENCE [LARGE SCALE GENOMIC DNA]</scope>
    <source>
        <strain evidence="10 11">YOKOZUNA-1</strain>
    </source>
</reference>
<evidence type="ECO:0000313" key="10">
    <source>
        <dbReference type="EMBL" id="GAU89069.1"/>
    </source>
</evidence>
<organism evidence="10 11">
    <name type="scientific">Ramazzottius varieornatus</name>
    <name type="common">Water bear</name>
    <name type="synonym">Tardigrade</name>
    <dbReference type="NCBI Taxonomy" id="947166"/>
    <lineage>
        <taxon>Eukaryota</taxon>
        <taxon>Metazoa</taxon>
        <taxon>Ecdysozoa</taxon>
        <taxon>Tardigrada</taxon>
        <taxon>Eutardigrada</taxon>
        <taxon>Parachela</taxon>
        <taxon>Hypsibioidea</taxon>
        <taxon>Ramazzottiidae</taxon>
        <taxon>Ramazzottius</taxon>
    </lineage>
</organism>
<feature type="domain" description="Palmitoyltransferase DHHC" evidence="9">
    <location>
        <begin position="107"/>
        <end position="227"/>
    </location>
</feature>
<comment type="subcellular location">
    <subcellularLocation>
        <location evidence="1">Membrane</location>
        <topology evidence="1">Multi-pass membrane protein</topology>
    </subcellularLocation>
</comment>
<keyword evidence="7" id="KW-0012">Acyltransferase</keyword>
<keyword evidence="11" id="KW-1185">Reference proteome</keyword>
<feature type="transmembrane region" description="Helical" evidence="7">
    <location>
        <begin position="20"/>
        <end position="40"/>
    </location>
</feature>